<gene>
    <name evidence="10" type="ORF">LPTSP2_22030</name>
</gene>
<dbReference type="AlphaFoldDB" id="A0A2P2DE53"/>
<evidence type="ECO:0000256" key="1">
    <source>
        <dbReference type="ARBA" id="ARBA00004196"/>
    </source>
</evidence>
<dbReference type="Pfam" id="PF00211">
    <property type="entry name" value="Guanylate_cyc"/>
    <property type="match status" value="1"/>
</dbReference>
<evidence type="ECO:0000256" key="5">
    <source>
        <dbReference type="ARBA" id="ARBA00022989"/>
    </source>
</evidence>
<proteinExistence type="inferred from homology"/>
<evidence type="ECO:0000256" key="2">
    <source>
        <dbReference type="ARBA" id="ARBA00005381"/>
    </source>
</evidence>
<dbReference type="Pfam" id="PF00672">
    <property type="entry name" value="HAMP"/>
    <property type="match status" value="1"/>
</dbReference>
<dbReference type="GO" id="GO:0004016">
    <property type="term" value="F:adenylate cyclase activity"/>
    <property type="evidence" value="ECO:0007669"/>
    <property type="project" value="UniProtKB-ARBA"/>
</dbReference>
<feature type="transmembrane region" description="Helical" evidence="7">
    <location>
        <begin position="305"/>
        <end position="323"/>
    </location>
</feature>
<organism evidence="10 11">
    <name type="scientific">Leptospira ellinghausenii</name>
    <dbReference type="NCBI Taxonomy" id="1917822"/>
    <lineage>
        <taxon>Bacteria</taxon>
        <taxon>Pseudomonadati</taxon>
        <taxon>Spirochaetota</taxon>
        <taxon>Spirochaetia</taxon>
        <taxon>Leptospirales</taxon>
        <taxon>Leptospiraceae</taxon>
        <taxon>Leptospira</taxon>
    </lineage>
</organism>
<comment type="subcellular location">
    <subcellularLocation>
        <location evidence="1">Cell envelope</location>
    </subcellularLocation>
</comment>
<dbReference type="PROSITE" id="PS50885">
    <property type="entry name" value="HAMP"/>
    <property type="match status" value="1"/>
</dbReference>
<keyword evidence="11" id="KW-1185">Reference proteome</keyword>
<dbReference type="CDD" id="cd06225">
    <property type="entry name" value="HAMP"/>
    <property type="match status" value="1"/>
</dbReference>
<evidence type="ECO:0000256" key="4">
    <source>
        <dbReference type="ARBA" id="ARBA00022692"/>
    </source>
</evidence>
<dbReference type="PANTHER" id="PTHR43081:SF1">
    <property type="entry name" value="ADENYLATE CYCLASE, TERMINAL-DIFFERENTIATION SPECIFIC"/>
    <property type="match status" value="1"/>
</dbReference>
<dbReference type="Gene3D" id="3.30.450.20">
    <property type="entry name" value="PAS domain"/>
    <property type="match status" value="1"/>
</dbReference>
<dbReference type="CDD" id="cd07302">
    <property type="entry name" value="CHD"/>
    <property type="match status" value="1"/>
</dbReference>
<evidence type="ECO:0000313" key="10">
    <source>
        <dbReference type="EMBL" id="GBF42911.1"/>
    </source>
</evidence>
<dbReference type="InterPro" id="IPR050697">
    <property type="entry name" value="Adenylyl/Guanylyl_Cyclase_3/4"/>
</dbReference>
<evidence type="ECO:0000259" key="9">
    <source>
        <dbReference type="PROSITE" id="PS50885"/>
    </source>
</evidence>
<dbReference type="SMART" id="SM00044">
    <property type="entry name" value="CYCc"/>
    <property type="match status" value="1"/>
</dbReference>
<evidence type="ECO:0000259" key="8">
    <source>
        <dbReference type="PROSITE" id="PS50125"/>
    </source>
</evidence>
<dbReference type="RefSeq" id="WP_108959936.1">
    <property type="nucleotide sequence ID" value="NZ_BFAZ01000009.1"/>
</dbReference>
<dbReference type="FunFam" id="3.30.70.1230:FF:000016">
    <property type="entry name" value="Adenylate/guanylate cyclase domain-containing protein"/>
    <property type="match status" value="1"/>
</dbReference>
<protein>
    <submittedName>
        <fullName evidence="10">Adenylate cyclase-like protein</fullName>
    </submittedName>
</protein>
<feature type="domain" description="HAMP" evidence="9">
    <location>
        <begin position="324"/>
        <end position="376"/>
    </location>
</feature>
<dbReference type="EMBL" id="BFAZ01000009">
    <property type="protein sequence ID" value="GBF42911.1"/>
    <property type="molecule type" value="Genomic_DNA"/>
</dbReference>
<keyword evidence="6 7" id="KW-0472">Membrane</keyword>
<dbReference type="InterPro" id="IPR001054">
    <property type="entry name" value="A/G_cyclase"/>
</dbReference>
<dbReference type="GO" id="GO:0030313">
    <property type="term" value="C:cell envelope"/>
    <property type="evidence" value="ECO:0007669"/>
    <property type="project" value="UniProtKB-SubCell"/>
</dbReference>
<dbReference type="GO" id="GO:0006171">
    <property type="term" value="P:cAMP biosynthetic process"/>
    <property type="evidence" value="ECO:0007669"/>
    <property type="project" value="TreeGrafter"/>
</dbReference>
<dbReference type="PROSITE" id="PS50125">
    <property type="entry name" value="GUANYLATE_CYCLASE_2"/>
    <property type="match status" value="1"/>
</dbReference>
<comment type="caution">
    <text evidence="10">The sequence shown here is derived from an EMBL/GenBank/DDBJ whole genome shotgun (WGS) entry which is preliminary data.</text>
</comment>
<evidence type="ECO:0000256" key="3">
    <source>
        <dbReference type="ARBA" id="ARBA00022475"/>
    </source>
</evidence>
<dbReference type="Gene3D" id="3.30.70.1230">
    <property type="entry name" value="Nucleotide cyclase"/>
    <property type="match status" value="1"/>
</dbReference>
<feature type="transmembrane region" description="Helical" evidence="7">
    <location>
        <begin position="30"/>
        <end position="53"/>
    </location>
</feature>
<dbReference type="Proteomes" id="UP000245206">
    <property type="component" value="Unassembled WGS sequence"/>
</dbReference>
<name>A0A2P2DE53_9LEPT</name>
<feature type="domain" description="Guanylate cyclase" evidence="8">
    <location>
        <begin position="408"/>
        <end position="540"/>
    </location>
</feature>
<keyword evidence="4 7" id="KW-0812">Transmembrane</keyword>
<dbReference type="InterPro" id="IPR003660">
    <property type="entry name" value="HAMP_dom"/>
</dbReference>
<dbReference type="SUPFAM" id="SSF55073">
    <property type="entry name" value="Nucleotide cyclase"/>
    <property type="match status" value="1"/>
</dbReference>
<dbReference type="SUPFAM" id="SSF158472">
    <property type="entry name" value="HAMP domain-like"/>
    <property type="match status" value="1"/>
</dbReference>
<dbReference type="CDD" id="cd18774">
    <property type="entry name" value="PDC2_HK_sensor"/>
    <property type="match status" value="1"/>
</dbReference>
<dbReference type="InterPro" id="IPR029787">
    <property type="entry name" value="Nucleotide_cyclase"/>
</dbReference>
<keyword evidence="5 7" id="KW-1133">Transmembrane helix</keyword>
<accession>A0A2P2DE53</accession>
<dbReference type="SMART" id="SM00304">
    <property type="entry name" value="HAMP"/>
    <property type="match status" value="1"/>
</dbReference>
<evidence type="ECO:0000313" key="11">
    <source>
        <dbReference type="Proteomes" id="UP000245206"/>
    </source>
</evidence>
<dbReference type="GO" id="GO:0016020">
    <property type="term" value="C:membrane"/>
    <property type="evidence" value="ECO:0007669"/>
    <property type="project" value="InterPro"/>
</dbReference>
<dbReference type="Gene3D" id="1.10.8.500">
    <property type="entry name" value="HAMP domain in histidine kinase"/>
    <property type="match status" value="1"/>
</dbReference>
<keyword evidence="3" id="KW-1003">Cell membrane</keyword>
<evidence type="ECO:0000256" key="6">
    <source>
        <dbReference type="ARBA" id="ARBA00023136"/>
    </source>
</evidence>
<dbReference type="PANTHER" id="PTHR43081">
    <property type="entry name" value="ADENYLATE CYCLASE, TERMINAL-DIFFERENTIATION SPECIFIC-RELATED"/>
    <property type="match status" value="1"/>
</dbReference>
<comment type="similarity">
    <text evidence="2">Belongs to the adenylyl cyclase class-3 family.</text>
</comment>
<dbReference type="GO" id="GO:0035556">
    <property type="term" value="P:intracellular signal transduction"/>
    <property type="evidence" value="ECO:0007669"/>
    <property type="project" value="InterPro"/>
</dbReference>
<dbReference type="OrthoDB" id="9806704at2"/>
<sequence>MKTILIKLRNFFGNPSNTPGEFQFPIRYKLLLITSIVLLISMSGVIFLASYFFRKDSEVRVKENNIKINEILSLKVKSDLHSIKQDVHITASAVLRSTQSANSIAKELFEEDQNFVFIGAFDSSFNPKFEVVNDQFLEKYDYQKTEVKSIIKNIQPKLKKSFSGTTLIWNISPFFRNPILCISFPLSETKDTHTILVTLVKLDSLLDAFQTSGPVETFLVSEDGSVLAHPDAKVVLSGINLNDLPIVDRMKKSTVDNGQFRYENKDGESYLAAFKKLGFGGVGVISQVRESKIFEEVNNIQKRNVYLLIVSLSLSFIVVYIFAKSLSTPILKLVDASEEIRRGNYHITLHATTHDEIGTLTKSFVSMGRGLEEREKLKDSFGRFVNQDIAELAAKGKLSIGGKKKYCTIFFSDIRSFTAISEKLQPEEVVEFLNQYMTEMVKCVQETGGTVDKFIGDAIMATWGALRDHKDHAIASVEAALRMRDKLIEFNQNRGTAKKPIIKIGCGINTGYVIAGQIGSSDKMEYTVIGDSVNLASRVESFNKETHTDILITESTYHEVKSEFNVVSMGEIEFKGKSKAQKVYAVLGKKSDLNAPKNLVELQKLVGIEVTTKKGKK</sequence>
<evidence type="ECO:0000256" key="7">
    <source>
        <dbReference type="SAM" id="Phobius"/>
    </source>
</evidence>
<reference evidence="11" key="1">
    <citation type="journal article" date="2019" name="Microbiol. Immunol.">
        <title>Molecular and phenotypic characterization of Leptospira johnsonii sp. nov., Leptospira ellinghausenii sp. nov. and Leptospira ryugenii sp. nov. isolated from soil and water in Japan.</title>
        <authorList>
            <person name="Masuzawa T."/>
            <person name="Saito M."/>
            <person name="Nakao R."/>
            <person name="Nikaido Y."/>
            <person name="Matsumoto M."/>
            <person name="Ogawa M."/>
            <person name="Yokoyama M."/>
            <person name="Hidaka Y."/>
            <person name="Tomita J."/>
            <person name="Sakakibara K."/>
            <person name="Suzuki K."/>
            <person name="Yasuda S."/>
            <person name="Sato H."/>
            <person name="Yamaguchi M."/>
            <person name="Yoshida S.I."/>
            <person name="Koizumi N."/>
            <person name="Kawamura Y."/>
        </authorList>
    </citation>
    <scope>NUCLEOTIDE SEQUENCE [LARGE SCALE GENOMIC DNA]</scope>
    <source>
        <strain evidence="11">E18</strain>
    </source>
</reference>